<dbReference type="SUPFAM" id="SSF54001">
    <property type="entry name" value="Cysteine proteinases"/>
    <property type="match status" value="1"/>
</dbReference>
<dbReference type="SMART" id="SM00230">
    <property type="entry name" value="CysPc"/>
    <property type="match status" value="1"/>
</dbReference>
<dbReference type="GO" id="GO:0004198">
    <property type="term" value="F:calcium-dependent cysteine-type endopeptidase activity"/>
    <property type="evidence" value="ECO:0007669"/>
    <property type="project" value="InterPro"/>
</dbReference>
<dbReference type="PROSITE" id="PS50203">
    <property type="entry name" value="CALPAIN_CAT"/>
    <property type="match status" value="1"/>
</dbReference>
<dbReference type="PANTHER" id="PTHR10183">
    <property type="entry name" value="CALPAIN"/>
    <property type="match status" value="1"/>
</dbReference>
<sequence length="520" mass="59474">MVPSSTYVSKKPNLLQTPELESVIASCKKRVERIAKDCRAGNRKFRDVEFDLENDQHRCIYGLVPKQGETFSPSDVLRTTKIFKNAKFFANGTPDSTQIVQGGIGDCWFLSALSAVATAPGLLEQLCVAHDESVGVYGFIFFRDNRWVDVIIDDQLYTRRPKYEDLTPFEQSLYHDDKECYLKSASVDEGKTLYFARSGTRDETWVPLMEKAYAKLHGHYAYLHLGKTSEALEDLTGGVSKSILTNDILDLDRFWTEELLRANKDRLFACQISSITTNRTPQSEIKVQGLVTAHAYAILRAVECKGKRFIVLRNPWGKIEWTGRWSDGSKEWTKEWIGVLDELGHSFGEDGQFVMEYDDWLECFTDIDRTLLFDSSWRMSSKWLCTPCRRLPAAFSYGDVSFIFKLPSAAPTVISLAQLNTRYFRDLASRSLWTLDFVVVKEGEDEPLMEYQHNKFQARDVSVEAYLEAGTYIVYARIDRVIDSTVLVDLSIEDWQLPKLSRIMTKRAEGRLIASNITPE</sequence>
<organism evidence="8 9">
    <name type="scientific">Macrolepiota fuliginosa MF-IS2</name>
    <dbReference type="NCBI Taxonomy" id="1400762"/>
    <lineage>
        <taxon>Eukaryota</taxon>
        <taxon>Fungi</taxon>
        <taxon>Dikarya</taxon>
        <taxon>Basidiomycota</taxon>
        <taxon>Agaricomycotina</taxon>
        <taxon>Agaricomycetes</taxon>
        <taxon>Agaricomycetidae</taxon>
        <taxon>Agaricales</taxon>
        <taxon>Agaricineae</taxon>
        <taxon>Agaricaceae</taxon>
        <taxon>Macrolepiota</taxon>
    </lineage>
</organism>
<evidence type="ECO:0000313" key="9">
    <source>
        <dbReference type="Proteomes" id="UP000807342"/>
    </source>
</evidence>
<evidence type="ECO:0000259" key="7">
    <source>
        <dbReference type="PROSITE" id="PS50203"/>
    </source>
</evidence>
<evidence type="ECO:0000256" key="2">
    <source>
        <dbReference type="ARBA" id="ARBA00022670"/>
    </source>
</evidence>
<dbReference type="InterPro" id="IPR022684">
    <property type="entry name" value="Calpain_cysteine_protease"/>
</dbReference>
<evidence type="ECO:0000256" key="1">
    <source>
        <dbReference type="ARBA" id="ARBA00007623"/>
    </source>
</evidence>
<dbReference type="AlphaFoldDB" id="A0A9P5XHM4"/>
<dbReference type="PRINTS" id="PR00704">
    <property type="entry name" value="CALPAIN"/>
</dbReference>
<proteinExistence type="inferred from homology"/>
<evidence type="ECO:0000256" key="3">
    <source>
        <dbReference type="ARBA" id="ARBA00022801"/>
    </source>
</evidence>
<dbReference type="InterPro" id="IPR000169">
    <property type="entry name" value="Pept_cys_AS"/>
</dbReference>
<feature type="active site" evidence="5 6">
    <location>
        <position position="314"/>
    </location>
</feature>
<dbReference type="InterPro" id="IPR001300">
    <property type="entry name" value="Peptidase_C2_calpain_cat"/>
</dbReference>
<protein>
    <submittedName>
        <fullName evidence="8">Cysteine proteinase</fullName>
    </submittedName>
</protein>
<evidence type="ECO:0000256" key="5">
    <source>
        <dbReference type="PIRSR" id="PIRSR622684-1"/>
    </source>
</evidence>
<name>A0A9P5XHM4_9AGAR</name>
<keyword evidence="4 6" id="KW-0788">Thiol protease</keyword>
<evidence type="ECO:0000256" key="4">
    <source>
        <dbReference type="ARBA" id="ARBA00022807"/>
    </source>
</evidence>
<gene>
    <name evidence="8" type="ORF">P691DRAFT_569030</name>
</gene>
<feature type="domain" description="Calpain catalytic" evidence="7">
    <location>
        <begin position="78"/>
        <end position="373"/>
    </location>
</feature>
<dbReference type="EMBL" id="MU151132">
    <property type="protein sequence ID" value="KAF9449386.1"/>
    <property type="molecule type" value="Genomic_DNA"/>
</dbReference>
<evidence type="ECO:0000313" key="8">
    <source>
        <dbReference type="EMBL" id="KAF9449386.1"/>
    </source>
</evidence>
<accession>A0A9P5XHM4</accession>
<keyword evidence="3 6" id="KW-0378">Hydrolase</keyword>
<dbReference type="InterPro" id="IPR038765">
    <property type="entry name" value="Papain-like_cys_pep_sf"/>
</dbReference>
<dbReference type="GO" id="GO:0006508">
    <property type="term" value="P:proteolysis"/>
    <property type="evidence" value="ECO:0007669"/>
    <property type="project" value="UniProtKB-KW"/>
</dbReference>
<feature type="active site" evidence="5 6">
    <location>
        <position position="107"/>
    </location>
</feature>
<dbReference type="Gene3D" id="3.90.70.10">
    <property type="entry name" value="Cysteine proteinases"/>
    <property type="match status" value="1"/>
</dbReference>
<reference evidence="8" key="1">
    <citation type="submission" date="2020-11" db="EMBL/GenBank/DDBJ databases">
        <authorList>
            <consortium name="DOE Joint Genome Institute"/>
            <person name="Ahrendt S."/>
            <person name="Riley R."/>
            <person name="Andreopoulos W."/>
            <person name="Labutti K."/>
            <person name="Pangilinan J."/>
            <person name="Ruiz-Duenas F.J."/>
            <person name="Barrasa J.M."/>
            <person name="Sanchez-Garcia M."/>
            <person name="Camarero S."/>
            <person name="Miyauchi S."/>
            <person name="Serrano A."/>
            <person name="Linde D."/>
            <person name="Babiker R."/>
            <person name="Drula E."/>
            <person name="Ayuso-Fernandez I."/>
            <person name="Pacheco R."/>
            <person name="Padilla G."/>
            <person name="Ferreira P."/>
            <person name="Barriuso J."/>
            <person name="Kellner H."/>
            <person name="Castanera R."/>
            <person name="Alfaro M."/>
            <person name="Ramirez L."/>
            <person name="Pisabarro A.G."/>
            <person name="Kuo A."/>
            <person name="Tritt A."/>
            <person name="Lipzen A."/>
            <person name="He G."/>
            <person name="Yan M."/>
            <person name="Ng V."/>
            <person name="Cullen D."/>
            <person name="Martin F."/>
            <person name="Rosso M.-N."/>
            <person name="Henrissat B."/>
            <person name="Hibbett D."/>
            <person name="Martinez A.T."/>
            <person name="Grigoriev I.V."/>
        </authorList>
    </citation>
    <scope>NUCLEOTIDE SEQUENCE</scope>
    <source>
        <strain evidence="8">MF-IS2</strain>
    </source>
</reference>
<evidence type="ECO:0000256" key="6">
    <source>
        <dbReference type="PROSITE-ProRule" id="PRU00239"/>
    </source>
</evidence>
<dbReference type="Proteomes" id="UP000807342">
    <property type="component" value="Unassembled WGS sequence"/>
</dbReference>
<dbReference type="Pfam" id="PF00648">
    <property type="entry name" value="Peptidase_C2"/>
    <property type="match status" value="1"/>
</dbReference>
<dbReference type="PANTHER" id="PTHR10183:SF379">
    <property type="entry name" value="CALPAIN-5"/>
    <property type="match status" value="1"/>
</dbReference>
<dbReference type="OrthoDB" id="424753at2759"/>
<feature type="active site" evidence="5 6">
    <location>
        <position position="294"/>
    </location>
</feature>
<keyword evidence="2 6" id="KW-0645">Protease</keyword>
<dbReference type="CDD" id="cd00044">
    <property type="entry name" value="CysPc"/>
    <property type="match status" value="1"/>
</dbReference>
<dbReference type="PROSITE" id="PS00139">
    <property type="entry name" value="THIOL_PROTEASE_CYS"/>
    <property type="match status" value="1"/>
</dbReference>
<comment type="similarity">
    <text evidence="1">Belongs to the peptidase C2 family.</text>
</comment>
<comment type="caution">
    <text evidence="8">The sequence shown here is derived from an EMBL/GenBank/DDBJ whole genome shotgun (WGS) entry which is preliminary data.</text>
</comment>
<keyword evidence="9" id="KW-1185">Reference proteome</keyword>